<accession>A0A0D0AHA2</accession>
<reference evidence="2" key="2">
    <citation type="submission" date="2015-01" db="EMBL/GenBank/DDBJ databases">
        <title>Evolutionary Origins and Diversification of the Mycorrhizal Mutualists.</title>
        <authorList>
            <consortium name="DOE Joint Genome Institute"/>
            <consortium name="Mycorrhizal Genomics Consortium"/>
            <person name="Kohler A."/>
            <person name="Kuo A."/>
            <person name="Nagy L.G."/>
            <person name="Floudas D."/>
            <person name="Copeland A."/>
            <person name="Barry K.W."/>
            <person name="Cichocki N."/>
            <person name="Veneault-Fourrey C."/>
            <person name="LaButti K."/>
            <person name="Lindquist E.A."/>
            <person name="Lipzen A."/>
            <person name="Lundell T."/>
            <person name="Morin E."/>
            <person name="Murat C."/>
            <person name="Riley R."/>
            <person name="Ohm R."/>
            <person name="Sun H."/>
            <person name="Tunlid A."/>
            <person name="Henrissat B."/>
            <person name="Grigoriev I.V."/>
            <person name="Hibbett D.S."/>
            <person name="Martin F."/>
        </authorList>
    </citation>
    <scope>NUCLEOTIDE SEQUENCE [LARGE SCALE GENOMIC DNA]</scope>
    <source>
        <strain evidence="2">UH-Slu-Lm8-n1</strain>
    </source>
</reference>
<sequence length="60" mass="6254">MGRVSDVEGALGIEADANQCSLCPLSMTSLFGSSANITDNEGTGCILPWLDTGRSFTTEL</sequence>
<protein>
    <submittedName>
        <fullName evidence="1">Uncharacterized protein</fullName>
    </submittedName>
</protein>
<reference evidence="1 2" key="1">
    <citation type="submission" date="2014-04" db="EMBL/GenBank/DDBJ databases">
        <authorList>
            <consortium name="DOE Joint Genome Institute"/>
            <person name="Kuo A."/>
            <person name="Ruytinx J."/>
            <person name="Rineau F."/>
            <person name="Colpaert J."/>
            <person name="Kohler A."/>
            <person name="Nagy L.G."/>
            <person name="Floudas D."/>
            <person name="Copeland A."/>
            <person name="Barry K.W."/>
            <person name="Cichocki N."/>
            <person name="Veneault-Fourrey C."/>
            <person name="LaButti K."/>
            <person name="Lindquist E.A."/>
            <person name="Lipzen A."/>
            <person name="Lundell T."/>
            <person name="Morin E."/>
            <person name="Murat C."/>
            <person name="Sun H."/>
            <person name="Tunlid A."/>
            <person name="Henrissat B."/>
            <person name="Grigoriev I.V."/>
            <person name="Hibbett D.S."/>
            <person name="Martin F."/>
            <person name="Nordberg H.P."/>
            <person name="Cantor M.N."/>
            <person name="Hua S.X."/>
        </authorList>
    </citation>
    <scope>NUCLEOTIDE SEQUENCE [LARGE SCALE GENOMIC DNA]</scope>
    <source>
        <strain evidence="1 2">UH-Slu-Lm8-n1</strain>
    </source>
</reference>
<dbReference type="InParanoid" id="A0A0D0AHA2"/>
<evidence type="ECO:0000313" key="1">
    <source>
        <dbReference type="EMBL" id="KIK41221.1"/>
    </source>
</evidence>
<dbReference type="HOGENOM" id="CLU_2943340_0_0_1"/>
<keyword evidence="2" id="KW-1185">Reference proteome</keyword>
<dbReference type="Proteomes" id="UP000054485">
    <property type="component" value="Unassembled WGS sequence"/>
</dbReference>
<name>A0A0D0AHA2_9AGAM</name>
<organism evidence="1 2">
    <name type="scientific">Suillus luteus UH-Slu-Lm8-n1</name>
    <dbReference type="NCBI Taxonomy" id="930992"/>
    <lineage>
        <taxon>Eukaryota</taxon>
        <taxon>Fungi</taxon>
        <taxon>Dikarya</taxon>
        <taxon>Basidiomycota</taxon>
        <taxon>Agaricomycotina</taxon>
        <taxon>Agaricomycetes</taxon>
        <taxon>Agaricomycetidae</taxon>
        <taxon>Boletales</taxon>
        <taxon>Suillineae</taxon>
        <taxon>Suillaceae</taxon>
        <taxon>Suillus</taxon>
    </lineage>
</organism>
<proteinExistence type="predicted"/>
<dbReference type="AlphaFoldDB" id="A0A0D0AHA2"/>
<evidence type="ECO:0000313" key="2">
    <source>
        <dbReference type="Proteomes" id="UP000054485"/>
    </source>
</evidence>
<gene>
    <name evidence="1" type="ORF">CY34DRAFT_220533</name>
</gene>
<dbReference type="EMBL" id="KN835275">
    <property type="protein sequence ID" value="KIK41221.1"/>
    <property type="molecule type" value="Genomic_DNA"/>
</dbReference>